<comment type="caution">
    <text evidence="4">The sequence shown here is derived from an EMBL/GenBank/DDBJ whole genome shotgun (WGS) entry which is preliminary data.</text>
</comment>
<evidence type="ECO:0000256" key="1">
    <source>
        <dbReference type="SAM" id="MobiDB-lite"/>
    </source>
</evidence>
<evidence type="ECO:0000259" key="3">
    <source>
        <dbReference type="Pfam" id="PF13962"/>
    </source>
</evidence>
<dbReference type="Pfam" id="PF13962">
    <property type="entry name" value="PGG"/>
    <property type="match status" value="1"/>
</dbReference>
<keyword evidence="5" id="KW-1185">Reference proteome</keyword>
<feature type="transmembrane region" description="Helical" evidence="2">
    <location>
        <begin position="81"/>
        <end position="99"/>
    </location>
</feature>
<dbReference type="AlphaFoldDB" id="A0A5J9TJ91"/>
<evidence type="ECO:0000256" key="2">
    <source>
        <dbReference type="SAM" id="Phobius"/>
    </source>
</evidence>
<dbReference type="GO" id="GO:0016020">
    <property type="term" value="C:membrane"/>
    <property type="evidence" value="ECO:0007669"/>
    <property type="project" value="TreeGrafter"/>
</dbReference>
<protein>
    <recommendedName>
        <fullName evidence="3">PGG domain-containing protein</fullName>
    </recommendedName>
</protein>
<dbReference type="InterPro" id="IPR026961">
    <property type="entry name" value="PGG_dom"/>
</dbReference>
<feature type="compositionally biased region" description="Polar residues" evidence="1">
    <location>
        <begin position="10"/>
        <end position="27"/>
    </location>
</feature>
<evidence type="ECO:0000313" key="4">
    <source>
        <dbReference type="EMBL" id="TVU11496.1"/>
    </source>
</evidence>
<gene>
    <name evidence="4" type="ORF">EJB05_45084</name>
</gene>
<keyword evidence="2" id="KW-1133">Transmembrane helix</keyword>
<dbReference type="Gramene" id="TVU11496">
    <property type="protein sequence ID" value="TVU11496"/>
    <property type="gene ID" value="EJB05_45084"/>
</dbReference>
<dbReference type="PANTHER" id="PTHR24177:SF238">
    <property type="entry name" value="PGG DOMAIN-CONTAINING PROTEIN"/>
    <property type="match status" value="1"/>
</dbReference>
<feature type="transmembrane region" description="Helical" evidence="2">
    <location>
        <begin position="142"/>
        <end position="164"/>
    </location>
</feature>
<dbReference type="PANTHER" id="PTHR24177">
    <property type="entry name" value="CASKIN"/>
    <property type="match status" value="1"/>
</dbReference>
<dbReference type="EMBL" id="RWGY01000039">
    <property type="protein sequence ID" value="TVU11496.1"/>
    <property type="molecule type" value="Genomic_DNA"/>
</dbReference>
<dbReference type="Proteomes" id="UP000324897">
    <property type="component" value="Chromosome 3"/>
</dbReference>
<keyword evidence="2" id="KW-0812">Transmembrane</keyword>
<evidence type="ECO:0000313" key="5">
    <source>
        <dbReference type="Proteomes" id="UP000324897"/>
    </source>
</evidence>
<feature type="region of interest" description="Disordered" evidence="1">
    <location>
        <begin position="1"/>
        <end position="27"/>
    </location>
</feature>
<accession>A0A5J9TJ91</accession>
<dbReference type="OrthoDB" id="693185at2759"/>
<organism evidence="4 5">
    <name type="scientific">Eragrostis curvula</name>
    <name type="common">weeping love grass</name>
    <dbReference type="NCBI Taxonomy" id="38414"/>
    <lineage>
        <taxon>Eukaryota</taxon>
        <taxon>Viridiplantae</taxon>
        <taxon>Streptophyta</taxon>
        <taxon>Embryophyta</taxon>
        <taxon>Tracheophyta</taxon>
        <taxon>Spermatophyta</taxon>
        <taxon>Magnoliopsida</taxon>
        <taxon>Liliopsida</taxon>
        <taxon>Poales</taxon>
        <taxon>Poaceae</taxon>
        <taxon>PACMAD clade</taxon>
        <taxon>Chloridoideae</taxon>
        <taxon>Eragrostideae</taxon>
        <taxon>Eragrostidinae</taxon>
        <taxon>Eragrostis</taxon>
    </lineage>
</organism>
<feature type="non-terminal residue" evidence="4">
    <location>
        <position position="1"/>
    </location>
</feature>
<name>A0A5J9TJ91_9POAL</name>
<feature type="domain" description="PGG" evidence="3">
    <location>
        <begin position="74"/>
        <end position="178"/>
    </location>
</feature>
<keyword evidence="2" id="KW-0472">Membrane</keyword>
<sequence>MSCQEHVDTRNLTSADSQQVADSGISDSTEEHTSDIFIYMTVTLRLLLAKNFVNGHTDSHCSLDQNSHFKQMEKHLKKTRTCLLLLAILAVSLTYQSGLNPPGGFWSGSVNNSTGDQAHGSGSVKNHTAGDRILEDNDHARFIAFFYLDPAAFVASLVMILMLLNKSVIEKLCHKQKRLALPPLCHELKINITCDKEMDRRRNLLLTLAILAATVTY</sequence>
<reference evidence="4 5" key="1">
    <citation type="journal article" date="2019" name="Sci. Rep.">
        <title>A high-quality genome of Eragrostis curvula grass provides insights into Poaceae evolution and supports new strategies to enhance forage quality.</title>
        <authorList>
            <person name="Carballo J."/>
            <person name="Santos B.A.C.M."/>
            <person name="Zappacosta D."/>
            <person name="Garbus I."/>
            <person name="Selva J.P."/>
            <person name="Gallo C.A."/>
            <person name="Diaz A."/>
            <person name="Albertini E."/>
            <person name="Caccamo M."/>
            <person name="Echenique V."/>
        </authorList>
    </citation>
    <scope>NUCLEOTIDE SEQUENCE [LARGE SCALE GENOMIC DNA]</scope>
    <source>
        <strain evidence="5">cv. Victoria</strain>
        <tissue evidence="4">Leaf</tissue>
    </source>
</reference>
<proteinExistence type="predicted"/>